<proteinExistence type="predicted"/>
<accession>A0ABU0YU92</accession>
<gene>
    <name evidence="2" type="ORF">Q8A70_26585</name>
</gene>
<dbReference type="PROSITE" id="PS50104">
    <property type="entry name" value="TIR"/>
    <property type="match status" value="1"/>
</dbReference>
<dbReference type="SUPFAM" id="SSF52200">
    <property type="entry name" value="Toll/Interleukin receptor TIR domain"/>
    <property type="match status" value="1"/>
</dbReference>
<name>A0ABU0YU92_9PROT</name>
<reference evidence="3" key="1">
    <citation type="submission" date="2023-08" db="EMBL/GenBank/DDBJ databases">
        <title>Rhodospirillaceae gen. nov., a novel taxon isolated from the Yangtze River Yuezi River estuary sludge.</title>
        <authorList>
            <person name="Ruan L."/>
        </authorList>
    </citation>
    <scope>NUCLEOTIDE SEQUENCE [LARGE SCALE GENOMIC DNA]</scope>
    <source>
        <strain evidence="3">R-7</strain>
    </source>
</reference>
<sequence length="288" mass="31492">MTEQAFLSYSTPDRSTVSAVADALTGKGVRVWFDAGEIEAGASLFQRIEAGLRDSSCFVAFLSKNYFARGRWAGPEFYAAFHAALSANDRKLIVVRLVPDAEVPVLIADRRYIAYESAGQVAAEVLRAMRATESAIMRGAAAPPVAGADNDTPQPVVIVWEELDPASIELIARAFLAERLKLAAMQGLTAVLEIPLPASRLLRISLLRALAENDLLAINVNSLLEIIRTHRRTVASLRRDLEQDLLGKFKYGFEQLLDDKQAALQSALKDLRKQMAALSDRAVVEARA</sequence>
<evidence type="ECO:0000259" key="1">
    <source>
        <dbReference type="PROSITE" id="PS50104"/>
    </source>
</evidence>
<evidence type="ECO:0000313" key="2">
    <source>
        <dbReference type="EMBL" id="MDQ7251281.1"/>
    </source>
</evidence>
<dbReference type="Gene3D" id="3.40.50.10140">
    <property type="entry name" value="Toll/interleukin-1 receptor homology (TIR) domain"/>
    <property type="match status" value="1"/>
</dbReference>
<dbReference type="InterPro" id="IPR000157">
    <property type="entry name" value="TIR_dom"/>
</dbReference>
<dbReference type="Proteomes" id="UP001230156">
    <property type="component" value="Unassembled WGS sequence"/>
</dbReference>
<keyword evidence="3" id="KW-1185">Reference proteome</keyword>
<organism evidence="2 3">
    <name type="scientific">Dongia sedimenti</name>
    <dbReference type="NCBI Taxonomy" id="3064282"/>
    <lineage>
        <taxon>Bacteria</taxon>
        <taxon>Pseudomonadati</taxon>
        <taxon>Pseudomonadota</taxon>
        <taxon>Alphaproteobacteria</taxon>
        <taxon>Rhodospirillales</taxon>
        <taxon>Dongiaceae</taxon>
        <taxon>Dongia</taxon>
    </lineage>
</organism>
<comment type="caution">
    <text evidence="2">The sequence shown here is derived from an EMBL/GenBank/DDBJ whole genome shotgun (WGS) entry which is preliminary data.</text>
</comment>
<protein>
    <submittedName>
        <fullName evidence="2">Toll/interleukin-1 receptor domain-containing protein</fullName>
    </submittedName>
</protein>
<keyword evidence="2" id="KW-0675">Receptor</keyword>
<dbReference type="InterPro" id="IPR035897">
    <property type="entry name" value="Toll_tir_struct_dom_sf"/>
</dbReference>
<dbReference type="EMBL" id="JAUYVI010000010">
    <property type="protein sequence ID" value="MDQ7251281.1"/>
    <property type="molecule type" value="Genomic_DNA"/>
</dbReference>
<feature type="domain" description="TIR" evidence="1">
    <location>
        <begin position="1"/>
        <end position="129"/>
    </location>
</feature>
<dbReference type="SMART" id="SM00255">
    <property type="entry name" value="TIR"/>
    <property type="match status" value="1"/>
</dbReference>
<evidence type="ECO:0000313" key="3">
    <source>
        <dbReference type="Proteomes" id="UP001230156"/>
    </source>
</evidence>
<dbReference type="RefSeq" id="WP_379961502.1">
    <property type="nucleotide sequence ID" value="NZ_JAUYVI010000010.1"/>
</dbReference>
<dbReference type="Pfam" id="PF13676">
    <property type="entry name" value="TIR_2"/>
    <property type="match status" value="1"/>
</dbReference>